<organism evidence="2 3">
    <name type="scientific">Prevotella intermedia</name>
    <dbReference type="NCBI Taxonomy" id="28131"/>
    <lineage>
        <taxon>Bacteria</taxon>
        <taxon>Pseudomonadati</taxon>
        <taxon>Bacteroidota</taxon>
        <taxon>Bacteroidia</taxon>
        <taxon>Bacteroidales</taxon>
        <taxon>Prevotellaceae</taxon>
        <taxon>Prevotella</taxon>
    </lineage>
</organism>
<dbReference type="EMBL" id="PGGD01000003">
    <property type="protein sequence ID" value="PJE98330.1"/>
    <property type="molecule type" value="Genomic_DNA"/>
</dbReference>
<evidence type="ECO:0000256" key="1">
    <source>
        <dbReference type="SAM" id="MobiDB-lite"/>
    </source>
</evidence>
<protein>
    <submittedName>
        <fullName evidence="2">Uncharacterized protein</fullName>
    </submittedName>
</protein>
<dbReference type="Proteomes" id="UP000228641">
    <property type="component" value="Unassembled WGS sequence"/>
</dbReference>
<feature type="compositionally biased region" description="Basic residues" evidence="1">
    <location>
        <begin position="41"/>
        <end position="50"/>
    </location>
</feature>
<feature type="region of interest" description="Disordered" evidence="1">
    <location>
        <begin position="20"/>
        <end position="51"/>
    </location>
</feature>
<evidence type="ECO:0000313" key="2">
    <source>
        <dbReference type="EMBL" id="PJE98330.1"/>
    </source>
</evidence>
<comment type="caution">
    <text evidence="2">The sequence shown here is derived from an EMBL/GenBank/DDBJ whole genome shotgun (WGS) entry which is preliminary data.</text>
</comment>
<accession>A0A2M8M2A8</accession>
<gene>
    <name evidence="2" type="ORF">CUB97_12340</name>
</gene>
<sequence>MCNMINKKFDLTEFAGKPKKTVSNSVQQDSEDTISEEKKSVGRPRTHKQGLLKTTVTFPPELMGKLRVLALNEGKQIREILEEGLVMIIEEYENKHGLIRVPEIFRSKK</sequence>
<name>A0A2M8M2A8_PREIN</name>
<reference evidence="2 3" key="1">
    <citation type="submission" date="2017-11" db="EMBL/GenBank/DDBJ databases">
        <title>Genome sequencing of Prevotella intermedia KCOM 1779.</title>
        <authorList>
            <person name="Kook J.-K."/>
            <person name="Park S.-N."/>
            <person name="Lim Y.K."/>
        </authorList>
    </citation>
    <scope>NUCLEOTIDE SEQUENCE [LARGE SCALE GENOMIC DNA]</scope>
    <source>
        <strain evidence="2 3">KCOM 1779</strain>
    </source>
</reference>
<evidence type="ECO:0000313" key="3">
    <source>
        <dbReference type="Proteomes" id="UP000228641"/>
    </source>
</evidence>
<proteinExistence type="predicted"/>
<dbReference type="AlphaFoldDB" id="A0A2M8M2A8"/>